<dbReference type="InterPro" id="IPR005545">
    <property type="entry name" value="YCII"/>
</dbReference>
<dbReference type="Gene3D" id="3.10.180.10">
    <property type="entry name" value="2,3-Dihydroxybiphenyl 1,2-Dioxygenase, domain 1"/>
    <property type="match status" value="1"/>
</dbReference>
<gene>
    <name evidence="4" type="ORF">MARSALSMR5_03876</name>
</gene>
<dbReference type="InterPro" id="IPR011008">
    <property type="entry name" value="Dimeric_a/b-barrel"/>
</dbReference>
<dbReference type="Gene3D" id="3.30.70.1060">
    <property type="entry name" value="Dimeric alpha+beta barrel"/>
    <property type="match status" value="1"/>
</dbReference>
<evidence type="ECO:0000256" key="1">
    <source>
        <dbReference type="ARBA" id="ARBA00007689"/>
    </source>
</evidence>
<feature type="domain" description="YCII-related" evidence="2">
    <location>
        <begin position="1"/>
        <end position="103"/>
    </location>
</feature>
<dbReference type="InterPro" id="IPR028973">
    <property type="entry name" value="PhnB-like"/>
</dbReference>
<dbReference type="SUPFAM" id="SSF54593">
    <property type="entry name" value="Glyoxalase/Bleomycin resistance protein/Dihydroxybiphenyl dioxygenase"/>
    <property type="match status" value="1"/>
</dbReference>
<organism evidence="4 5">
    <name type="scientific">Marinobacter salarius</name>
    <dbReference type="NCBI Taxonomy" id="1420917"/>
    <lineage>
        <taxon>Bacteria</taxon>
        <taxon>Pseudomonadati</taxon>
        <taxon>Pseudomonadota</taxon>
        <taxon>Gammaproteobacteria</taxon>
        <taxon>Pseudomonadales</taxon>
        <taxon>Marinobacteraceae</taxon>
        <taxon>Marinobacter</taxon>
    </lineage>
</organism>
<dbReference type="Pfam" id="PF03795">
    <property type="entry name" value="YCII"/>
    <property type="match status" value="1"/>
</dbReference>
<dbReference type="AlphaFoldDB" id="A0A1W6KEP8"/>
<name>A0A1W6KEP8_9GAMM</name>
<dbReference type="PANTHER" id="PTHR35174">
    <property type="entry name" value="BLL7171 PROTEIN-RELATED"/>
    <property type="match status" value="1"/>
</dbReference>
<accession>A0A1W6KEP8</accession>
<dbReference type="EMBL" id="CP020931">
    <property type="protein sequence ID" value="ARM85896.1"/>
    <property type="molecule type" value="Genomic_DNA"/>
</dbReference>
<evidence type="ECO:0000259" key="3">
    <source>
        <dbReference type="Pfam" id="PF06983"/>
    </source>
</evidence>
<evidence type="ECO:0000313" key="4">
    <source>
        <dbReference type="EMBL" id="ARM85896.1"/>
    </source>
</evidence>
<dbReference type="GeneID" id="77257792"/>
<dbReference type="RefSeq" id="WP_085681815.1">
    <property type="nucleotide sequence ID" value="NZ_CP020931.1"/>
</dbReference>
<sequence>MKYMLMRKADVDTENGVMPTDDLLQAMADYNERMTQAGVFTGGDGLWPTREGCRIQFRNGEPTVINGPFEQTSELLAGYSVLEVDSFEDAIAWAKQWPKEDAGGNVTLELRRYFTLEDFAPSPALEKHRSQEKLPREMNMHVAFGGNCREAMEFYAEVTAGTLEAVITYGETPAAEDVPKEMHDRVVHSSLNIRGRRLMGADMAGDCYQAPQGTQIHLEYDDTDQAERVFRALSEGGAEIMPFEQTFWAHRFGMTKDRFGVQWMISSGLEQCQ</sequence>
<dbReference type="Pfam" id="PF06983">
    <property type="entry name" value="3-dmu-9_3-mt"/>
    <property type="match status" value="1"/>
</dbReference>
<reference evidence="4 5" key="1">
    <citation type="submission" date="2017-04" db="EMBL/GenBank/DDBJ databases">
        <title>Genome Sequence of Marinobacter salarius strain SMR5 Isolated from a culture of the Diatom Skeletonema marinoi.</title>
        <authorList>
            <person name="Topel M."/>
            <person name="Pinder M.I.M."/>
            <person name="Johansson O.N."/>
            <person name="Kourtchenko O."/>
            <person name="Godhe A."/>
            <person name="Clarke A.K."/>
        </authorList>
    </citation>
    <scope>NUCLEOTIDE SEQUENCE [LARGE SCALE GENOMIC DNA]</scope>
    <source>
        <strain evidence="4 5">SMR5</strain>
    </source>
</reference>
<protein>
    <submittedName>
        <fullName evidence="4">Dehydrogenase</fullName>
    </submittedName>
</protein>
<feature type="domain" description="PhnB-like" evidence="3">
    <location>
        <begin position="140"/>
        <end position="265"/>
    </location>
</feature>
<evidence type="ECO:0000313" key="5">
    <source>
        <dbReference type="Proteomes" id="UP000193100"/>
    </source>
</evidence>
<dbReference type="SUPFAM" id="SSF54909">
    <property type="entry name" value="Dimeric alpha+beta barrel"/>
    <property type="match status" value="1"/>
</dbReference>
<proteinExistence type="inferred from homology"/>
<dbReference type="Proteomes" id="UP000193100">
    <property type="component" value="Chromosome"/>
</dbReference>
<dbReference type="CDD" id="cd06588">
    <property type="entry name" value="PhnB_like"/>
    <property type="match status" value="1"/>
</dbReference>
<evidence type="ECO:0000259" key="2">
    <source>
        <dbReference type="Pfam" id="PF03795"/>
    </source>
</evidence>
<dbReference type="InterPro" id="IPR029068">
    <property type="entry name" value="Glyas_Bleomycin-R_OHBP_Dase"/>
</dbReference>
<comment type="similarity">
    <text evidence="1">Belongs to the YciI family.</text>
</comment>